<evidence type="ECO:0000256" key="1">
    <source>
        <dbReference type="SAM" id="Phobius"/>
    </source>
</evidence>
<feature type="transmembrane region" description="Helical" evidence="1">
    <location>
        <begin position="81"/>
        <end position="103"/>
    </location>
</feature>
<keyword evidence="1" id="KW-1133">Transmembrane helix</keyword>
<evidence type="ECO:0000313" key="3">
    <source>
        <dbReference type="Proteomes" id="UP000623967"/>
    </source>
</evidence>
<comment type="caution">
    <text evidence="2">The sequence shown here is derived from an EMBL/GenBank/DDBJ whole genome shotgun (WGS) entry which is preliminary data.</text>
</comment>
<keyword evidence="1" id="KW-0472">Membrane</keyword>
<feature type="transmembrane region" description="Helical" evidence="1">
    <location>
        <begin position="137"/>
        <end position="158"/>
    </location>
</feature>
<name>A0ABS1TU10_9BACI</name>
<sequence>MINLWFSEWKTLTRQRSFYTFLFLWVIVFSLLFLLEKNNMGISGFTNISGTIVNILLYLLPLFMMMNGSFSIANEMENGQWRLLCTYPVSIAAYIGGKFLGIFTAQTLMFTFSFGVSMLIGLITGVPLSLAWLVRIYWFSLLLIFAFLMMGIFLGTFVKTKWQAFTLSVAAWFFGIMIWPTALIAILGLMPYPLIEPLMKLAMFINPAEFFRVFLMIRWDSGAVFGQSYDSVVHLFESGTGIILLILYLLAYFLLLFTFAIISLKRRRMT</sequence>
<feature type="transmembrane region" description="Helical" evidence="1">
    <location>
        <begin position="41"/>
        <end position="60"/>
    </location>
</feature>
<organism evidence="2 3">
    <name type="scientific">Neobacillus paridis</name>
    <dbReference type="NCBI Taxonomy" id="2803862"/>
    <lineage>
        <taxon>Bacteria</taxon>
        <taxon>Bacillati</taxon>
        <taxon>Bacillota</taxon>
        <taxon>Bacilli</taxon>
        <taxon>Bacillales</taxon>
        <taxon>Bacillaceae</taxon>
        <taxon>Neobacillus</taxon>
    </lineage>
</organism>
<feature type="transmembrane region" description="Helical" evidence="1">
    <location>
        <begin position="109"/>
        <end position="130"/>
    </location>
</feature>
<dbReference type="Pfam" id="PF12679">
    <property type="entry name" value="ABC2_membrane_2"/>
    <property type="match status" value="1"/>
</dbReference>
<dbReference type="EMBL" id="JAESWB010000365">
    <property type="protein sequence ID" value="MBL4954801.1"/>
    <property type="molecule type" value="Genomic_DNA"/>
</dbReference>
<feature type="transmembrane region" description="Helical" evidence="1">
    <location>
        <begin position="18"/>
        <end position="35"/>
    </location>
</feature>
<accession>A0ABS1TU10</accession>
<protein>
    <submittedName>
        <fullName evidence="2">ABC transporter permease subunit</fullName>
    </submittedName>
</protein>
<feature type="transmembrane region" description="Helical" evidence="1">
    <location>
        <begin position="239"/>
        <end position="264"/>
    </location>
</feature>
<keyword evidence="1" id="KW-0812">Transmembrane</keyword>
<dbReference type="RefSeq" id="WP_202656041.1">
    <property type="nucleotide sequence ID" value="NZ_JAESWB010000365.1"/>
</dbReference>
<keyword evidence="3" id="KW-1185">Reference proteome</keyword>
<gene>
    <name evidence="2" type="ORF">JK635_21820</name>
</gene>
<proteinExistence type="predicted"/>
<evidence type="ECO:0000313" key="2">
    <source>
        <dbReference type="EMBL" id="MBL4954801.1"/>
    </source>
</evidence>
<dbReference type="Proteomes" id="UP000623967">
    <property type="component" value="Unassembled WGS sequence"/>
</dbReference>
<feature type="transmembrane region" description="Helical" evidence="1">
    <location>
        <begin position="164"/>
        <end position="189"/>
    </location>
</feature>
<dbReference type="PANTHER" id="PTHR43471">
    <property type="entry name" value="ABC TRANSPORTER PERMEASE"/>
    <property type="match status" value="1"/>
</dbReference>
<reference evidence="2 3" key="1">
    <citation type="submission" date="2021-01" db="EMBL/GenBank/DDBJ databases">
        <title>Genome public.</title>
        <authorList>
            <person name="Liu C."/>
            <person name="Sun Q."/>
        </authorList>
    </citation>
    <scope>NUCLEOTIDE SEQUENCE [LARGE SCALE GENOMIC DNA]</scope>
    <source>
        <strain evidence="2 3">YIM B02564</strain>
    </source>
</reference>